<sequence length="228" mass="26104">MMRSSKLQKIIVPKCKRSVRVKRRSQYAGFNWINLGFDPLRQGGMVHCSSNKDKSPSIFDRKMDLFYEMPISKDRRRGHDVSQNETMMFLERENKENLYKRLERPCTELESATQSTISDSTENGCVGAMEYDAFDQYRFVEIPSSGTGSDAADSYGLTEKKTGSSCLSAKTAHCSWWRAESFGEKSCTPRMDFHDALEEASNKRCLNHHEHYNGIYQSPILSQHNPSS</sequence>
<keyword evidence="2" id="KW-1185">Reference proteome</keyword>
<reference evidence="1 2" key="1">
    <citation type="journal article" date="2021" name="Nat. Plants">
        <title>The Taxus genome provides insights into paclitaxel biosynthesis.</title>
        <authorList>
            <person name="Xiong X."/>
            <person name="Gou J."/>
            <person name="Liao Q."/>
            <person name="Li Y."/>
            <person name="Zhou Q."/>
            <person name="Bi G."/>
            <person name="Li C."/>
            <person name="Du R."/>
            <person name="Wang X."/>
            <person name="Sun T."/>
            <person name="Guo L."/>
            <person name="Liang H."/>
            <person name="Lu P."/>
            <person name="Wu Y."/>
            <person name="Zhang Z."/>
            <person name="Ro D.K."/>
            <person name="Shang Y."/>
            <person name="Huang S."/>
            <person name="Yan J."/>
        </authorList>
    </citation>
    <scope>NUCLEOTIDE SEQUENCE [LARGE SCALE GENOMIC DNA]</scope>
    <source>
        <strain evidence="1">Ta-2019</strain>
    </source>
</reference>
<gene>
    <name evidence="1" type="ORF">KI387_006273</name>
</gene>
<name>A0AA38GQD6_TAXCH</name>
<evidence type="ECO:0000313" key="1">
    <source>
        <dbReference type="EMBL" id="KAH9326095.1"/>
    </source>
</evidence>
<protein>
    <submittedName>
        <fullName evidence="1">Uncharacterized protein</fullName>
    </submittedName>
</protein>
<accession>A0AA38GQD6</accession>
<organism evidence="1 2">
    <name type="scientific">Taxus chinensis</name>
    <name type="common">Chinese yew</name>
    <name type="synonym">Taxus wallichiana var. chinensis</name>
    <dbReference type="NCBI Taxonomy" id="29808"/>
    <lineage>
        <taxon>Eukaryota</taxon>
        <taxon>Viridiplantae</taxon>
        <taxon>Streptophyta</taxon>
        <taxon>Embryophyta</taxon>
        <taxon>Tracheophyta</taxon>
        <taxon>Spermatophyta</taxon>
        <taxon>Pinopsida</taxon>
        <taxon>Pinidae</taxon>
        <taxon>Conifers II</taxon>
        <taxon>Cupressales</taxon>
        <taxon>Taxaceae</taxon>
        <taxon>Taxus</taxon>
    </lineage>
</organism>
<evidence type="ECO:0000313" key="2">
    <source>
        <dbReference type="Proteomes" id="UP000824469"/>
    </source>
</evidence>
<feature type="non-terminal residue" evidence="1">
    <location>
        <position position="228"/>
    </location>
</feature>
<dbReference type="EMBL" id="JAHRHJ020000002">
    <property type="protein sequence ID" value="KAH9326095.1"/>
    <property type="molecule type" value="Genomic_DNA"/>
</dbReference>
<dbReference type="AlphaFoldDB" id="A0AA38GQD6"/>
<proteinExistence type="predicted"/>
<dbReference type="OMA" id="DSRYLNC"/>
<dbReference type="Proteomes" id="UP000824469">
    <property type="component" value="Unassembled WGS sequence"/>
</dbReference>
<comment type="caution">
    <text evidence="1">The sequence shown here is derived from an EMBL/GenBank/DDBJ whole genome shotgun (WGS) entry which is preliminary data.</text>
</comment>